<accession>A0ABY8F9C5</accession>
<feature type="domain" description="TadE-like" evidence="2">
    <location>
        <begin position="17"/>
        <end position="59"/>
    </location>
</feature>
<gene>
    <name evidence="3" type="ORF">K1718_24440</name>
</gene>
<evidence type="ECO:0000256" key="1">
    <source>
        <dbReference type="SAM" id="Phobius"/>
    </source>
</evidence>
<dbReference type="Proteomes" id="UP001209803">
    <property type="component" value="Chromosome"/>
</dbReference>
<protein>
    <submittedName>
        <fullName evidence="3">Pilus assembly protein</fullName>
    </submittedName>
</protein>
<evidence type="ECO:0000313" key="4">
    <source>
        <dbReference type="Proteomes" id="UP001209803"/>
    </source>
</evidence>
<keyword evidence="1" id="KW-0812">Transmembrane</keyword>
<feature type="transmembrane region" description="Helical" evidence="1">
    <location>
        <begin position="21"/>
        <end position="46"/>
    </location>
</feature>
<reference evidence="3 4" key="1">
    <citation type="submission" date="2023-03" db="EMBL/GenBank/DDBJ databases">
        <title>Roseibium porphyridii sp. nov. and Roseibium rhodosorbium sp. nov. isolated from marine algae, Porphyridium cruentum and Rhodosorus marinus, respectively.</title>
        <authorList>
            <person name="Lee M.W."/>
            <person name="Choi B.J."/>
            <person name="Lee J.K."/>
            <person name="Choi D.G."/>
            <person name="Baek J.H."/>
            <person name="Bayburt H."/>
            <person name="Kim J.M."/>
            <person name="Han D.M."/>
            <person name="Kim K.H."/>
            <person name="Jeon C.O."/>
        </authorList>
    </citation>
    <scope>NUCLEOTIDE SEQUENCE [LARGE SCALE GENOMIC DNA]</scope>
    <source>
        <strain evidence="3 4">KMA01</strain>
    </source>
</reference>
<keyword evidence="1" id="KW-1133">Transmembrane helix</keyword>
<organism evidence="3 4">
    <name type="scientific">Roseibium porphyridii</name>
    <dbReference type="NCBI Taxonomy" id="2866279"/>
    <lineage>
        <taxon>Bacteria</taxon>
        <taxon>Pseudomonadati</taxon>
        <taxon>Pseudomonadota</taxon>
        <taxon>Alphaproteobacteria</taxon>
        <taxon>Hyphomicrobiales</taxon>
        <taxon>Stappiaceae</taxon>
        <taxon>Roseibium</taxon>
    </lineage>
</organism>
<evidence type="ECO:0000259" key="2">
    <source>
        <dbReference type="Pfam" id="PF07811"/>
    </source>
</evidence>
<dbReference type="EMBL" id="CP120863">
    <property type="protein sequence ID" value="WFE89268.1"/>
    <property type="molecule type" value="Genomic_DNA"/>
</dbReference>
<keyword evidence="4" id="KW-1185">Reference proteome</keyword>
<evidence type="ECO:0000313" key="3">
    <source>
        <dbReference type="EMBL" id="WFE89268.1"/>
    </source>
</evidence>
<dbReference type="InterPro" id="IPR012495">
    <property type="entry name" value="TadE-like_dom"/>
</dbReference>
<dbReference type="RefSeq" id="WP_265680518.1">
    <property type="nucleotide sequence ID" value="NZ_CP120863.1"/>
</dbReference>
<proteinExistence type="predicted"/>
<keyword evidence="1" id="KW-0472">Membrane</keyword>
<name>A0ABY8F9C5_9HYPH</name>
<sequence>MPRFRRRFFSIRKDESGATAIEFGLVAIPFFLILFGIVEVGLIHMVNRMLDNAVIEASRMIRTGQAQTSGFGADDFEGEICNALPAFLCSTERIVVVVDQIDSFSAAASTNDMYDADGDLVEDSSYTAEANNSGEIVMVNVVYRWPMITSLLSLNLADHGTERHLTSTLVFRNEPWE</sequence>
<dbReference type="Pfam" id="PF07811">
    <property type="entry name" value="TadE"/>
    <property type="match status" value="1"/>
</dbReference>